<reference evidence="11" key="2">
    <citation type="submission" date="2025-09" db="UniProtKB">
        <authorList>
            <consortium name="Ensembl"/>
        </authorList>
    </citation>
    <scope>IDENTIFICATION</scope>
</reference>
<evidence type="ECO:0000313" key="11">
    <source>
        <dbReference type="Ensembl" id="ENSSMRP00000008524.1"/>
    </source>
</evidence>
<keyword evidence="6 10" id="KW-0812">Transmembrane</keyword>
<evidence type="ECO:0000256" key="4">
    <source>
        <dbReference type="ARBA" id="ARBA00022427"/>
    </source>
</evidence>
<keyword evidence="4" id="KW-0796">Tight junction</keyword>
<comment type="similarity">
    <text evidence="3">Belongs to the claudin family.</text>
</comment>
<keyword evidence="9 10" id="KW-0472">Membrane</keyword>
<dbReference type="GO" id="GO:0005923">
    <property type="term" value="C:bicellular tight junction"/>
    <property type="evidence" value="ECO:0007669"/>
    <property type="project" value="UniProtKB-SubCell"/>
</dbReference>
<keyword evidence="12" id="KW-1185">Reference proteome</keyword>
<feature type="transmembrane region" description="Helical" evidence="10">
    <location>
        <begin position="121"/>
        <end position="147"/>
    </location>
</feature>
<evidence type="ECO:0000256" key="5">
    <source>
        <dbReference type="ARBA" id="ARBA00022475"/>
    </source>
</evidence>
<reference evidence="11" key="1">
    <citation type="submission" date="2025-08" db="UniProtKB">
        <authorList>
            <consortium name="Ensembl"/>
        </authorList>
    </citation>
    <scope>IDENTIFICATION</scope>
</reference>
<dbReference type="InterPro" id="IPR004031">
    <property type="entry name" value="PMP22/EMP/MP20/Claudin"/>
</dbReference>
<evidence type="ECO:0000313" key="12">
    <source>
        <dbReference type="Proteomes" id="UP000694421"/>
    </source>
</evidence>
<keyword evidence="7" id="KW-0965">Cell junction</keyword>
<feature type="transmembrane region" description="Helical" evidence="10">
    <location>
        <begin position="178"/>
        <end position="198"/>
    </location>
</feature>
<feature type="transmembrane region" description="Helical" evidence="10">
    <location>
        <begin position="12"/>
        <end position="33"/>
    </location>
</feature>
<dbReference type="OMA" id="HVSSGYK"/>
<keyword evidence="5" id="KW-1003">Cell membrane</keyword>
<evidence type="ECO:0000256" key="9">
    <source>
        <dbReference type="ARBA" id="ARBA00023136"/>
    </source>
</evidence>
<dbReference type="GeneTree" id="ENSGT00390000005717"/>
<proteinExistence type="inferred from homology"/>
<dbReference type="InterPro" id="IPR006187">
    <property type="entry name" value="Claudin"/>
</dbReference>
<name>A0A8D0BSI7_SALMN</name>
<evidence type="ECO:0008006" key="13">
    <source>
        <dbReference type="Google" id="ProtNLM"/>
    </source>
</evidence>
<dbReference type="Ensembl" id="ENSSMRT00000009960.1">
    <property type="protein sequence ID" value="ENSSMRP00000008524.1"/>
    <property type="gene ID" value="ENSSMRG00000006826.1"/>
</dbReference>
<dbReference type="PANTHER" id="PTHR12002">
    <property type="entry name" value="CLAUDIN"/>
    <property type="match status" value="1"/>
</dbReference>
<dbReference type="Gene3D" id="1.20.140.150">
    <property type="match status" value="1"/>
</dbReference>
<evidence type="ECO:0000256" key="6">
    <source>
        <dbReference type="ARBA" id="ARBA00022692"/>
    </source>
</evidence>
<organism evidence="11 12">
    <name type="scientific">Salvator merianae</name>
    <name type="common">Argentine black and white tegu</name>
    <name type="synonym">Tupinambis merianae</name>
    <dbReference type="NCBI Taxonomy" id="96440"/>
    <lineage>
        <taxon>Eukaryota</taxon>
        <taxon>Metazoa</taxon>
        <taxon>Chordata</taxon>
        <taxon>Craniata</taxon>
        <taxon>Vertebrata</taxon>
        <taxon>Euteleostomi</taxon>
        <taxon>Lepidosauria</taxon>
        <taxon>Squamata</taxon>
        <taxon>Bifurcata</taxon>
        <taxon>Unidentata</taxon>
        <taxon>Episquamata</taxon>
        <taxon>Laterata</taxon>
        <taxon>Teiioidea</taxon>
        <taxon>Teiidae</taxon>
        <taxon>Salvator</taxon>
    </lineage>
</organism>
<evidence type="ECO:0000256" key="1">
    <source>
        <dbReference type="ARBA" id="ARBA00004435"/>
    </source>
</evidence>
<dbReference type="Proteomes" id="UP000694421">
    <property type="component" value="Unplaced"/>
</dbReference>
<dbReference type="GO" id="GO:0005198">
    <property type="term" value="F:structural molecule activity"/>
    <property type="evidence" value="ECO:0007669"/>
    <property type="project" value="InterPro"/>
</dbReference>
<dbReference type="Pfam" id="PF13903">
    <property type="entry name" value="Claudin_2"/>
    <property type="match status" value="1"/>
</dbReference>
<protein>
    <recommendedName>
        <fullName evidence="13">Claudin</fullName>
    </recommendedName>
</protein>
<evidence type="ECO:0000256" key="7">
    <source>
        <dbReference type="ARBA" id="ARBA00022949"/>
    </source>
</evidence>
<comment type="subcellular location">
    <subcellularLocation>
        <location evidence="1">Cell junction</location>
        <location evidence="1">Tight junction</location>
    </subcellularLocation>
    <subcellularLocation>
        <location evidence="2">Cell membrane</location>
        <topology evidence="2">Multi-pass membrane protein</topology>
    </subcellularLocation>
</comment>
<evidence type="ECO:0000256" key="3">
    <source>
        <dbReference type="ARBA" id="ARBA00008295"/>
    </source>
</evidence>
<accession>A0A8D0BSI7</accession>
<sequence>RVGSNRCGITSFVLTVAGFAFCATATGVAWRVWYVENDASIGSGTLVIGIWEVCFIQRKKLMGQNYGFPQCWPFTEEHTSLPKAMLIAQDLMIFVNLLDISTLGLMFFALWNVLKSKNAHAFLLTFFSVASTLNIISAILLLVPVVWNTHSILLAEEIRFPEEFNLPNSPNDQDIGTAIYLAYCAIFLKFLSGLLILWENSFQVQKGPVCPHLVEA</sequence>
<dbReference type="GO" id="GO:0005886">
    <property type="term" value="C:plasma membrane"/>
    <property type="evidence" value="ECO:0007669"/>
    <property type="project" value="UniProtKB-SubCell"/>
</dbReference>
<keyword evidence="8 10" id="KW-1133">Transmembrane helix</keyword>
<evidence type="ECO:0000256" key="2">
    <source>
        <dbReference type="ARBA" id="ARBA00004651"/>
    </source>
</evidence>
<evidence type="ECO:0000256" key="10">
    <source>
        <dbReference type="SAM" id="Phobius"/>
    </source>
</evidence>
<evidence type="ECO:0000256" key="8">
    <source>
        <dbReference type="ARBA" id="ARBA00022989"/>
    </source>
</evidence>
<feature type="transmembrane region" description="Helical" evidence="10">
    <location>
        <begin position="91"/>
        <end position="114"/>
    </location>
</feature>
<dbReference type="AlphaFoldDB" id="A0A8D0BSI7"/>